<dbReference type="RefSeq" id="XP_059604754.1">
    <property type="nucleotide sequence ID" value="XM_059744991.1"/>
</dbReference>
<proteinExistence type="predicted"/>
<dbReference type="GeneID" id="84593342"/>
<name>A0AAJ8BWV5_ASPNG</name>
<dbReference type="AlphaFoldDB" id="A0AAJ8BWV5"/>
<protein>
    <submittedName>
        <fullName evidence="1">Uncharacterized protein</fullName>
    </submittedName>
</protein>
<gene>
    <name evidence="1" type="ORF">An16g02620</name>
</gene>
<evidence type="ECO:0000313" key="1">
    <source>
        <dbReference type="RefSeq" id="XP_059604754.1"/>
    </source>
</evidence>
<reference evidence="1" key="1">
    <citation type="submission" date="2025-02" db="EMBL/GenBank/DDBJ databases">
        <authorList>
            <consortium name="NCBI Genome Project"/>
        </authorList>
    </citation>
    <scope>NUCLEOTIDE SEQUENCE</scope>
</reference>
<accession>A0AAJ8BWV5</accession>
<organism evidence="1">
    <name type="scientific">Aspergillus niger</name>
    <dbReference type="NCBI Taxonomy" id="5061"/>
    <lineage>
        <taxon>Eukaryota</taxon>
        <taxon>Fungi</taxon>
        <taxon>Dikarya</taxon>
        <taxon>Ascomycota</taxon>
        <taxon>Pezizomycotina</taxon>
        <taxon>Eurotiomycetes</taxon>
        <taxon>Eurotiomycetidae</taxon>
        <taxon>Eurotiales</taxon>
        <taxon>Aspergillaceae</taxon>
        <taxon>Aspergillus</taxon>
        <taxon>Aspergillus subgen. Circumdati</taxon>
    </lineage>
</organism>
<reference evidence="1" key="2">
    <citation type="submission" date="2025-08" db="UniProtKB">
        <authorList>
            <consortium name="RefSeq"/>
        </authorList>
    </citation>
    <scope>IDENTIFICATION</scope>
</reference>
<dbReference type="VEuPathDB" id="FungiDB:An16g02620"/>
<sequence>MGRELRFARVPLRIFAVGMWMLNELGSPVVVLPSDIRLYDRHYGYSSGREGPSPVKLALEFIDQRTALIAADCHWISFL</sequence>
<dbReference type="KEGG" id="ang:An16g02620"/>